<dbReference type="OrthoDB" id="8447672at2759"/>
<keyword evidence="2" id="KW-1185">Reference proteome</keyword>
<dbReference type="RefSeq" id="XP_034080987.1">
    <property type="nucleotide sequence ID" value="XM_034225096.1"/>
</dbReference>
<feature type="compositionally biased region" description="Basic and acidic residues" evidence="1">
    <location>
        <begin position="641"/>
        <end position="653"/>
    </location>
</feature>
<dbReference type="InParanoid" id="A0A6P8VZL8"/>
<feature type="region of interest" description="Disordered" evidence="1">
    <location>
        <begin position="203"/>
        <end position="260"/>
    </location>
</feature>
<sequence length="729" mass="82715">MLRHTKKMAIGCPICNSPFRALSKHLQRNHSVRNLVERRILLLLAKGRINIRLHPCIIAGCEYIGTRLDRHLYRGHVELSRQEIHVVLTKLKKKVATNELHELRLTNPTVAMITSWDVDTVGDDVLSQPPPLSPVIECDNPDCKERRMYANRMRAQVDIYAAEVKSLRCMLQQRINRSRQRMNQRADDMLGFDEDDGVNQERVFLRKRSRTKSTPNRLSKSKGPSCRKSPIASHTPVSSSIDTDASSSSPPIHSPWFSGRGRGNRMRDITFPRIMEKYLQGYRDHYEGIDPTVRLQENAVSKISRVKSFLSFMSHGFNRLSDWLFLRDLKRIRGWSRSLIKSSLQVTTSDFYIKNISHFLKYMEETPCKGSRLNQNDMILITREVAAILKSMRKKVVIHQMQVKRDKMEGLPSHKDIMACLTAAKTRIPQLLDVMTSNPTNATRTLLYGYMTLNWSCIYGHRPGVYSNMTNAEVRKAETTGTAFGFLIHVSNHKTANVFGEAQLYLTIEEFGWMKRWLEIKGTLTGTNNRYFLCTAGKNPSRNLASLLRLAWTDVGLKGPINFTDLRTVHADNAKRFQDIGNRQRVSDFMCHNTATADTFYAKNPSLKDAADIRMLFTESLQAAAAAASGGSEDNLGYIDIHSDRDSSGEEHSPTPYQDSPDTETSDEDFNAWRAAKREQSMAEHSPSDTGEERVPASAPTSPDTDNVASDQLVNMQCFVVLSPLLLDE</sequence>
<reference evidence="3" key="1">
    <citation type="submission" date="2025-08" db="UniProtKB">
        <authorList>
            <consortium name="RefSeq"/>
        </authorList>
    </citation>
    <scope>IDENTIFICATION</scope>
</reference>
<name>A0A6P8VZL8_GYMAC</name>
<dbReference type="Proteomes" id="UP000515161">
    <property type="component" value="Unplaced"/>
</dbReference>
<feature type="region of interest" description="Disordered" evidence="1">
    <location>
        <begin position="629"/>
        <end position="710"/>
    </location>
</feature>
<feature type="compositionally biased region" description="Polar residues" evidence="1">
    <location>
        <begin position="699"/>
        <end position="710"/>
    </location>
</feature>
<feature type="compositionally biased region" description="Low complexity" evidence="1">
    <location>
        <begin position="238"/>
        <end position="251"/>
    </location>
</feature>
<dbReference type="AlphaFoldDB" id="A0A6P8VZL8"/>
<dbReference type="KEGG" id="gacu:117551982"/>
<evidence type="ECO:0000313" key="2">
    <source>
        <dbReference type="Proteomes" id="UP000515161"/>
    </source>
</evidence>
<feature type="compositionally biased region" description="Acidic residues" evidence="1">
    <location>
        <begin position="661"/>
        <end position="670"/>
    </location>
</feature>
<proteinExistence type="predicted"/>
<evidence type="ECO:0000313" key="3">
    <source>
        <dbReference type="RefSeq" id="XP_034080987.1"/>
    </source>
</evidence>
<accession>A0A6P8VZL8</accession>
<organism evidence="2 3">
    <name type="scientific">Gymnodraco acuticeps</name>
    <name type="common">Antarctic dragonfish</name>
    <dbReference type="NCBI Taxonomy" id="8218"/>
    <lineage>
        <taxon>Eukaryota</taxon>
        <taxon>Metazoa</taxon>
        <taxon>Chordata</taxon>
        <taxon>Craniata</taxon>
        <taxon>Vertebrata</taxon>
        <taxon>Euteleostomi</taxon>
        <taxon>Actinopterygii</taxon>
        <taxon>Neopterygii</taxon>
        <taxon>Teleostei</taxon>
        <taxon>Neoteleostei</taxon>
        <taxon>Acanthomorphata</taxon>
        <taxon>Eupercaria</taxon>
        <taxon>Perciformes</taxon>
        <taxon>Notothenioidei</taxon>
        <taxon>Bathydraconidae</taxon>
        <taxon>Gymnodraco</taxon>
    </lineage>
</organism>
<protein>
    <submittedName>
        <fullName evidence="3">Uncharacterized protein LOC117551982 isoform X1</fullName>
    </submittedName>
</protein>
<gene>
    <name evidence="3" type="primary">LOC117551982</name>
</gene>
<dbReference type="GeneID" id="117551982"/>
<evidence type="ECO:0000256" key="1">
    <source>
        <dbReference type="SAM" id="MobiDB-lite"/>
    </source>
</evidence>